<keyword evidence="9" id="KW-0548">Nucleotidyltransferase</keyword>
<dbReference type="Gene3D" id="3.30.70.270">
    <property type="match status" value="1"/>
</dbReference>
<accession>A0A125Y644</accession>
<dbReference type="InterPro" id="IPR043128">
    <property type="entry name" value="Rev_trsase/Diguanyl_cyclase"/>
</dbReference>
<dbReference type="EMBL" id="CP120942">
    <property type="protein sequence ID" value="WFF98136.1"/>
    <property type="molecule type" value="Genomic_DNA"/>
</dbReference>
<dbReference type="InterPro" id="IPR050469">
    <property type="entry name" value="Diguanylate_Cyclase"/>
</dbReference>
<dbReference type="Proteomes" id="UP001163285">
    <property type="component" value="Chromosome"/>
</dbReference>
<evidence type="ECO:0000256" key="4">
    <source>
        <dbReference type="SAM" id="Phobius"/>
    </source>
</evidence>
<evidence type="ECO:0000313" key="8">
    <source>
        <dbReference type="EMBL" id="MDH1900048.1"/>
    </source>
</evidence>
<dbReference type="PANTHER" id="PTHR45138">
    <property type="entry name" value="REGULATORY COMPONENTS OF SENSORY TRANSDUCTION SYSTEM"/>
    <property type="match status" value="1"/>
</dbReference>
<dbReference type="Proteomes" id="UP001161704">
    <property type="component" value="Unassembled WGS sequence"/>
</dbReference>
<evidence type="ECO:0000313" key="9">
    <source>
        <dbReference type="EMBL" id="MEA9435713.1"/>
    </source>
</evidence>
<evidence type="ECO:0000313" key="6">
    <source>
        <dbReference type="EMBL" id="BBQ31180.1"/>
    </source>
</evidence>
<protein>
    <recommendedName>
        <fullName evidence="2">diguanylate cyclase</fullName>
        <ecNumber evidence="2">2.7.7.65</ecNumber>
    </recommendedName>
</protein>
<dbReference type="GO" id="GO:0052621">
    <property type="term" value="F:diguanylate cyclase activity"/>
    <property type="evidence" value="ECO:0007669"/>
    <property type="project" value="UniProtKB-EC"/>
</dbReference>
<feature type="transmembrane region" description="Helical" evidence="4">
    <location>
        <begin position="48"/>
        <end position="64"/>
    </location>
</feature>
<keyword evidence="15" id="KW-1185">Reference proteome</keyword>
<evidence type="ECO:0000313" key="14">
    <source>
        <dbReference type="Proteomes" id="UP001161704"/>
    </source>
</evidence>
<dbReference type="RefSeq" id="WP_039039690.1">
    <property type="nucleotide sequence ID" value="NZ_AP019195.1"/>
</dbReference>
<dbReference type="EMBL" id="JAYGOJ010000029">
    <property type="protein sequence ID" value="MEA9435713.1"/>
    <property type="molecule type" value="Genomic_DNA"/>
</dbReference>
<feature type="domain" description="GGDEF" evidence="5">
    <location>
        <begin position="243"/>
        <end position="380"/>
    </location>
</feature>
<dbReference type="EC" id="2.7.7.65" evidence="2"/>
<dbReference type="PANTHER" id="PTHR45138:SF9">
    <property type="entry name" value="DIGUANYLATE CYCLASE DGCM-RELATED"/>
    <property type="match status" value="1"/>
</dbReference>
<feature type="transmembrane region" description="Helical" evidence="4">
    <location>
        <begin position="160"/>
        <end position="178"/>
    </location>
</feature>
<keyword evidence="4" id="KW-0812">Transmembrane</keyword>
<dbReference type="Proteomes" id="UP001160758">
    <property type="component" value="Unassembled WGS sequence"/>
</dbReference>
<dbReference type="PROSITE" id="PS50887">
    <property type="entry name" value="GGDEF"/>
    <property type="match status" value="1"/>
</dbReference>
<dbReference type="EMBL" id="CP110176">
    <property type="protein sequence ID" value="UZC85421.1"/>
    <property type="molecule type" value="Genomic_DNA"/>
</dbReference>
<evidence type="ECO:0000313" key="7">
    <source>
        <dbReference type="EMBL" id="MDH1507778.1"/>
    </source>
</evidence>
<dbReference type="EMBL" id="JAOCIZ010000160">
    <property type="protein sequence ID" value="MDH1507778.1"/>
    <property type="molecule type" value="Genomic_DNA"/>
</dbReference>
<evidence type="ECO:0000313" key="12">
    <source>
        <dbReference type="EMBL" id="WFF98136.1"/>
    </source>
</evidence>
<evidence type="ECO:0000313" key="10">
    <source>
        <dbReference type="EMBL" id="QQA59638.1"/>
    </source>
</evidence>
<keyword evidence="4" id="KW-0472">Membrane</keyword>
<feature type="transmembrane region" description="Helical" evidence="4">
    <location>
        <begin position="85"/>
        <end position="104"/>
    </location>
</feature>
<evidence type="ECO:0000259" key="5">
    <source>
        <dbReference type="PROSITE" id="PS50887"/>
    </source>
</evidence>
<dbReference type="FunFam" id="3.30.70.270:FF:000001">
    <property type="entry name" value="Diguanylate cyclase domain protein"/>
    <property type="match status" value="1"/>
</dbReference>
<dbReference type="AlphaFoldDB" id="A0A125Y644"/>
<feature type="transmembrane region" description="Helical" evidence="4">
    <location>
        <begin position="110"/>
        <end position="130"/>
    </location>
</feature>
<reference evidence="9 15" key="6">
    <citation type="submission" date="2023-12" db="EMBL/GenBank/DDBJ databases">
        <title>Characterization of antibiotic resistance in Aeromonas spp. in hospital effluent.</title>
        <authorList>
            <person name="Negoseki B.R.S."/>
            <person name="Krul D."/>
            <person name="Siqueira A.C."/>
            <person name="Almeida M."/>
            <person name="Mesa D."/>
            <person name="Conte D."/>
            <person name="Dalla-Costa L.M."/>
        </authorList>
    </citation>
    <scope>NUCLEOTIDE SEQUENCE [LARGE SCALE GENOMIC DNA]</scope>
    <source>
        <strain evidence="9 15">36v</strain>
    </source>
</reference>
<dbReference type="SUPFAM" id="SSF55073">
    <property type="entry name" value="Nucleotide cyclase"/>
    <property type="match status" value="1"/>
</dbReference>
<reference evidence="7" key="3">
    <citation type="submission" date="2022-09" db="EMBL/GenBank/DDBJ databases">
        <title>Intensive care unit water sources are persistently colonized with multi-drug resistant bacteria and are the site of extensive horizontal gene transfer of antibiotic resistance genes.</title>
        <authorList>
            <person name="Diorio-Toth L."/>
        </authorList>
    </citation>
    <scope>NUCLEOTIDE SEQUENCE</scope>
    <source>
        <strain evidence="7">GD03710</strain>
        <strain evidence="8">GD03796</strain>
    </source>
</reference>
<evidence type="ECO:0000256" key="1">
    <source>
        <dbReference type="ARBA" id="ARBA00001946"/>
    </source>
</evidence>
<evidence type="ECO:0000256" key="3">
    <source>
        <dbReference type="ARBA" id="ARBA00034247"/>
    </source>
</evidence>
<evidence type="ECO:0000313" key="15">
    <source>
        <dbReference type="Proteomes" id="UP001304847"/>
    </source>
</evidence>
<comment type="catalytic activity">
    <reaction evidence="3">
        <text>2 GTP = 3',3'-c-di-GMP + 2 diphosphate</text>
        <dbReference type="Rhea" id="RHEA:24898"/>
        <dbReference type="ChEBI" id="CHEBI:33019"/>
        <dbReference type="ChEBI" id="CHEBI:37565"/>
        <dbReference type="ChEBI" id="CHEBI:58805"/>
        <dbReference type="EC" id="2.7.7.65"/>
    </reaction>
</comment>
<name>A0A125Y644_AERCA</name>
<dbReference type="SMART" id="SM00267">
    <property type="entry name" value="GGDEF"/>
    <property type="match status" value="1"/>
</dbReference>
<dbReference type="InterPro" id="IPR029787">
    <property type="entry name" value="Nucleotide_cyclase"/>
</dbReference>
<evidence type="ECO:0000313" key="11">
    <source>
        <dbReference type="EMBL" id="UZC85421.1"/>
    </source>
</evidence>
<comment type="cofactor">
    <cofactor evidence="1">
        <name>Mg(2+)</name>
        <dbReference type="ChEBI" id="CHEBI:18420"/>
    </cofactor>
</comment>
<dbReference type="GO" id="GO:0043709">
    <property type="term" value="P:cell adhesion involved in single-species biofilm formation"/>
    <property type="evidence" value="ECO:0007669"/>
    <property type="project" value="TreeGrafter"/>
</dbReference>
<dbReference type="NCBIfam" id="TIGR00254">
    <property type="entry name" value="GGDEF"/>
    <property type="match status" value="1"/>
</dbReference>
<dbReference type="GO" id="GO:1902201">
    <property type="term" value="P:negative regulation of bacterial-type flagellum-dependent cell motility"/>
    <property type="evidence" value="ECO:0007669"/>
    <property type="project" value="TreeGrafter"/>
</dbReference>
<feature type="transmembrane region" description="Helical" evidence="4">
    <location>
        <begin position="12"/>
        <end position="36"/>
    </location>
</feature>
<dbReference type="GO" id="GO:0005886">
    <property type="term" value="C:plasma membrane"/>
    <property type="evidence" value="ECO:0007669"/>
    <property type="project" value="TreeGrafter"/>
</dbReference>
<reference evidence="12" key="4">
    <citation type="submission" date="2023-03" db="EMBL/GenBank/DDBJ databases">
        <title>Aeromonas caviae strain AC1520.</title>
        <authorList>
            <person name="Xie T."/>
            <person name="Zhang Q."/>
            <person name="Deng J."/>
            <person name="Li X."/>
        </authorList>
    </citation>
    <scope>NUCLEOTIDE SEQUENCE</scope>
    <source>
        <strain evidence="12">AC1520</strain>
    </source>
</reference>
<dbReference type="GeneID" id="48820476"/>
<dbReference type="Proteomes" id="UP001304847">
    <property type="component" value="Unassembled WGS sequence"/>
</dbReference>
<reference evidence="11" key="5">
    <citation type="submission" date="2023-04" db="EMBL/GenBank/DDBJ databases">
        <title>Whole Genome Sequence of Multi-drug resistant Aeromonas caviae as a gut pathogen in newborn.</title>
        <authorList>
            <person name="Jadhav S.V."/>
            <person name="Saroj S.D."/>
            <person name="Saha U.B."/>
            <person name="Sen S."/>
            <person name="Kher A."/>
        </authorList>
    </citation>
    <scope>NUCLEOTIDE SEQUENCE</scope>
    <source>
        <strain evidence="11">SVJ23</strain>
    </source>
</reference>
<sequence>MTQSVKYQVRRAIMVQLYTHASFSLPCLGLLAISWSLLFHDYLPASESLGWLGLVLLLLLGRWWHLRWRQPRLAELPLPVLERELFVGVTITSIVWALGVLLYMDKLPDTYRAAMMMLSSLILTGSAIMLFGSRRTLYGAVLPLGFAMLFELSGGNTQERIVSCMLAGYLFVFLPTLLRRLRRDQVASLYHSFSNADLVAELKAVSEHLKLTSRLDGLTGIANRAHLDDSLARAWRRCHRARAPLSLVLVDVDYFKQFNDHYGHQVGDQCLQQVASLLAEVLRREDDLAARYGGEEFALLLPCTTLQGAMQIAEQVRTSLRALGIPHHKSRVSGRVSCSFGVATLVPDQHHSIAELIQKADAALYQAKHNGRDRIEVALMGKVA</sequence>
<dbReference type="CDD" id="cd01949">
    <property type="entry name" value="GGDEF"/>
    <property type="match status" value="1"/>
</dbReference>
<reference evidence="6 13" key="1">
    <citation type="submission" date="2019-12" db="EMBL/GenBank/DDBJ databases">
        <title>complete genome sequences of Aeromonas caviae str. WP2-W18-ESBL-01 isolated from wastewater treatment plant effluent.</title>
        <authorList>
            <person name="Sekizuka T."/>
            <person name="Itokawa K."/>
            <person name="Yatsu K."/>
            <person name="Inamine Y."/>
            <person name="Kuroda M."/>
        </authorList>
    </citation>
    <scope>NUCLEOTIDE SEQUENCE [LARGE SCALE GENOMIC DNA]</scope>
    <source>
        <strain evidence="6 13">WP2-W18-ESBL-01</strain>
    </source>
</reference>
<keyword evidence="4" id="KW-1133">Transmembrane helix</keyword>
<dbReference type="Pfam" id="PF00990">
    <property type="entry name" value="GGDEF"/>
    <property type="match status" value="1"/>
</dbReference>
<dbReference type="Proteomes" id="UP001218423">
    <property type="component" value="Chromosome"/>
</dbReference>
<reference evidence="10" key="2">
    <citation type="submission" date="2020-12" db="EMBL/GenBank/DDBJ databases">
        <title>GES Beta-lactamases isolated from hospital effluents in Brazil.</title>
        <authorList>
            <person name="Conte D."/>
            <person name="Mesa D."/>
            <person name="Palmeiro J.K."/>
            <person name="Dalla-Costa L.M."/>
        </authorList>
    </citation>
    <scope>NUCLEOTIDE SEQUENCE [LARGE SCALE GENOMIC DNA]</scope>
    <source>
        <strain evidence="10">Aero21</strain>
    </source>
</reference>
<dbReference type="Proteomes" id="UP000515756">
    <property type="component" value="Chromosome"/>
</dbReference>
<dbReference type="EMBL" id="CP065937">
    <property type="protein sequence ID" value="QQA59638.1"/>
    <property type="molecule type" value="Genomic_DNA"/>
</dbReference>
<dbReference type="EMBL" id="AP021927">
    <property type="protein sequence ID" value="BBQ31180.1"/>
    <property type="molecule type" value="Genomic_DNA"/>
</dbReference>
<gene>
    <name evidence="10" type="ORF">JC965_15330</name>
    <name evidence="8" type="ORF">N5I07_21310</name>
    <name evidence="7" type="ORF">N5I20_22325</name>
    <name evidence="11" type="ORF">OJY61_16435</name>
    <name evidence="12" type="ORF">P5S46_00500</name>
    <name evidence="9" type="ORF">VCX44_07690</name>
    <name evidence="6" type="ORF">WP2W18E01_27620</name>
</gene>
<evidence type="ECO:0000313" key="13">
    <source>
        <dbReference type="Proteomes" id="UP000515756"/>
    </source>
</evidence>
<dbReference type="EMBL" id="JAOCFT010000001">
    <property type="protein sequence ID" value="MDH1900048.1"/>
    <property type="molecule type" value="Genomic_DNA"/>
</dbReference>
<organism evidence="7 14">
    <name type="scientific">Aeromonas caviae</name>
    <name type="common">Aeromonas punctata</name>
    <dbReference type="NCBI Taxonomy" id="648"/>
    <lineage>
        <taxon>Bacteria</taxon>
        <taxon>Pseudomonadati</taxon>
        <taxon>Pseudomonadota</taxon>
        <taxon>Gammaproteobacteria</taxon>
        <taxon>Aeromonadales</taxon>
        <taxon>Aeromonadaceae</taxon>
        <taxon>Aeromonas</taxon>
    </lineage>
</organism>
<feature type="transmembrane region" description="Helical" evidence="4">
    <location>
        <begin position="137"/>
        <end position="154"/>
    </location>
</feature>
<keyword evidence="9" id="KW-0808">Transferase</keyword>
<dbReference type="InterPro" id="IPR000160">
    <property type="entry name" value="GGDEF_dom"/>
</dbReference>
<proteinExistence type="predicted"/>
<evidence type="ECO:0000256" key="2">
    <source>
        <dbReference type="ARBA" id="ARBA00012528"/>
    </source>
</evidence>